<name>A0A8J2H6T0_COTCN</name>
<dbReference type="Proteomes" id="UP000786811">
    <property type="component" value="Unassembled WGS sequence"/>
</dbReference>
<organism evidence="1 2">
    <name type="scientific">Cotesia congregata</name>
    <name type="common">Parasitoid wasp</name>
    <name type="synonym">Apanteles congregatus</name>
    <dbReference type="NCBI Taxonomy" id="51543"/>
    <lineage>
        <taxon>Eukaryota</taxon>
        <taxon>Metazoa</taxon>
        <taxon>Ecdysozoa</taxon>
        <taxon>Arthropoda</taxon>
        <taxon>Hexapoda</taxon>
        <taxon>Insecta</taxon>
        <taxon>Pterygota</taxon>
        <taxon>Neoptera</taxon>
        <taxon>Endopterygota</taxon>
        <taxon>Hymenoptera</taxon>
        <taxon>Apocrita</taxon>
        <taxon>Ichneumonoidea</taxon>
        <taxon>Braconidae</taxon>
        <taxon>Microgastrinae</taxon>
        <taxon>Cotesia</taxon>
    </lineage>
</organism>
<accession>A0A8J2H6T0</accession>
<protein>
    <submittedName>
        <fullName evidence="1">Uncharacterized protein</fullName>
    </submittedName>
</protein>
<comment type="caution">
    <text evidence="1">The sequence shown here is derived from an EMBL/GenBank/DDBJ whole genome shotgun (WGS) entry which is preliminary data.</text>
</comment>
<gene>
    <name evidence="1" type="ORF">HICCMSTLAB_LOCUS3019</name>
</gene>
<sequence>MTSQSLRHLLNSVIQKFKFEELESSVMLEFPEVTWDQVRSCLIRNHESFTTFNVLKIINRVIRDKKLTEKDLKSRLSHLEVIEISRHSNRKMWHAYELKNRKNNYYNEYDPSEIEDSMFDYFNTLQMKMHIKSEVYNDVTYIVIREKKSHRLSPICIALFLEQDLFFCSNKLVTKEFLLAVVKSTGYSECKKILLSGKNISSLIKIHITNKRNAVDGNDMSVDEEFEEAPGVVSNMGIDFKQNQNRREYLEKYLGSDEIILESLLVKNRNVPWADPKIAAKLPEVKINMQWEFKSTNLKKFLSECTDQRVLVTPLPDYAKHFLKSGKNELTVQRDRYNNDL</sequence>
<keyword evidence="2" id="KW-1185">Reference proteome</keyword>
<evidence type="ECO:0000313" key="1">
    <source>
        <dbReference type="EMBL" id="CAG5079469.1"/>
    </source>
</evidence>
<evidence type="ECO:0000313" key="2">
    <source>
        <dbReference type="Proteomes" id="UP000786811"/>
    </source>
</evidence>
<proteinExistence type="predicted"/>
<dbReference type="EMBL" id="CAJNRD030001117">
    <property type="protein sequence ID" value="CAG5079469.1"/>
    <property type="molecule type" value="Genomic_DNA"/>
</dbReference>
<dbReference type="AlphaFoldDB" id="A0A8J2H6T0"/>
<dbReference type="OrthoDB" id="8184399at2759"/>
<reference evidence="1" key="1">
    <citation type="submission" date="2021-04" db="EMBL/GenBank/DDBJ databases">
        <authorList>
            <person name="Chebbi M.A.C M."/>
        </authorList>
    </citation>
    <scope>NUCLEOTIDE SEQUENCE</scope>
</reference>